<feature type="non-terminal residue" evidence="2">
    <location>
        <position position="113"/>
    </location>
</feature>
<sequence length="113" mass="12759">MVEGLLELKIPNFNSWINNIFNFLQQEEIEELSSTSTPPVEDKASSSSIPQAQLIPNLHALILAGVSVPFQAIFPRMEAPRPWGQRFGPLDLPQPLHELPRGNRKNFPKFRGD</sequence>
<name>A0AA38FKH0_TAXCH</name>
<feature type="region of interest" description="Disordered" evidence="1">
    <location>
        <begin position="84"/>
        <end position="113"/>
    </location>
</feature>
<evidence type="ECO:0000256" key="1">
    <source>
        <dbReference type="SAM" id="MobiDB-lite"/>
    </source>
</evidence>
<proteinExistence type="predicted"/>
<comment type="caution">
    <text evidence="2">The sequence shown here is derived from an EMBL/GenBank/DDBJ whole genome shotgun (WGS) entry which is preliminary data.</text>
</comment>
<evidence type="ECO:0000313" key="2">
    <source>
        <dbReference type="EMBL" id="KAH9305669.1"/>
    </source>
</evidence>
<keyword evidence="3" id="KW-1185">Reference proteome</keyword>
<reference evidence="2 3" key="1">
    <citation type="journal article" date="2021" name="Nat. Plants">
        <title>The Taxus genome provides insights into paclitaxel biosynthesis.</title>
        <authorList>
            <person name="Xiong X."/>
            <person name="Gou J."/>
            <person name="Liao Q."/>
            <person name="Li Y."/>
            <person name="Zhou Q."/>
            <person name="Bi G."/>
            <person name="Li C."/>
            <person name="Du R."/>
            <person name="Wang X."/>
            <person name="Sun T."/>
            <person name="Guo L."/>
            <person name="Liang H."/>
            <person name="Lu P."/>
            <person name="Wu Y."/>
            <person name="Zhang Z."/>
            <person name="Ro D.K."/>
            <person name="Shang Y."/>
            <person name="Huang S."/>
            <person name="Yan J."/>
        </authorList>
    </citation>
    <scope>NUCLEOTIDE SEQUENCE [LARGE SCALE GENOMIC DNA]</scope>
    <source>
        <strain evidence="2">Ta-2019</strain>
    </source>
</reference>
<protein>
    <submittedName>
        <fullName evidence="2">Uncharacterized protein</fullName>
    </submittedName>
</protein>
<accession>A0AA38FKH0</accession>
<feature type="compositionally biased region" description="Basic residues" evidence="1">
    <location>
        <begin position="102"/>
        <end position="113"/>
    </location>
</feature>
<organism evidence="2 3">
    <name type="scientific">Taxus chinensis</name>
    <name type="common">Chinese yew</name>
    <name type="synonym">Taxus wallichiana var. chinensis</name>
    <dbReference type="NCBI Taxonomy" id="29808"/>
    <lineage>
        <taxon>Eukaryota</taxon>
        <taxon>Viridiplantae</taxon>
        <taxon>Streptophyta</taxon>
        <taxon>Embryophyta</taxon>
        <taxon>Tracheophyta</taxon>
        <taxon>Spermatophyta</taxon>
        <taxon>Pinopsida</taxon>
        <taxon>Pinidae</taxon>
        <taxon>Conifers II</taxon>
        <taxon>Cupressales</taxon>
        <taxon>Taxaceae</taxon>
        <taxon>Taxus</taxon>
    </lineage>
</organism>
<evidence type="ECO:0000313" key="3">
    <source>
        <dbReference type="Proteomes" id="UP000824469"/>
    </source>
</evidence>
<gene>
    <name evidence="2" type="ORF">KI387_010073</name>
</gene>
<dbReference type="AlphaFoldDB" id="A0AA38FKH0"/>
<dbReference type="Proteomes" id="UP000824469">
    <property type="component" value="Unassembled WGS sequence"/>
</dbReference>
<dbReference type="EMBL" id="JAHRHJ020000008">
    <property type="protein sequence ID" value="KAH9305669.1"/>
    <property type="molecule type" value="Genomic_DNA"/>
</dbReference>